<evidence type="ECO:0000313" key="4">
    <source>
        <dbReference type="Proteomes" id="UP001501147"/>
    </source>
</evidence>
<dbReference type="PANTHER" id="PTHR45128">
    <property type="entry name" value="METHYLTRANSFERASE TYPE 11"/>
    <property type="match status" value="1"/>
</dbReference>
<comment type="caution">
    <text evidence="3">The sequence shown here is derived from an EMBL/GenBank/DDBJ whole genome shotgun (WGS) entry which is preliminary data.</text>
</comment>
<evidence type="ECO:0000259" key="1">
    <source>
        <dbReference type="Pfam" id="PF13847"/>
    </source>
</evidence>
<dbReference type="InterPro" id="IPR036388">
    <property type="entry name" value="WH-like_DNA-bd_sf"/>
</dbReference>
<dbReference type="RefSeq" id="WP_345615574.1">
    <property type="nucleotide sequence ID" value="NZ_BAABJV010000017.1"/>
</dbReference>
<evidence type="ECO:0000313" key="3">
    <source>
        <dbReference type="EMBL" id="GAA4791045.1"/>
    </source>
</evidence>
<reference evidence="4" key="1">
    <citation type="journal article" date="2019" name="Int. J. Syst. Evol. Microbiol.">
        <title>The Global Catalogue of Microorganisms (GCM) 10K type strain sequencing project: providing services to taxonomists for standard genome sequencing and annotation.</title>
        <authorList>
            <consortium name="The Broad Institute Genomics Platform"/>
            <consortium name="The Broad Institute Genome Sequencing Center for Infectious Disease"/>
            <person name="Wu L."/>
            <person name="Ma J."/>
        </authorList>
    </citation>
    <scope>NUCLEOTIDE SEQUENCE [LARGE SCALE GENOMIC DNA]</scope>
    <source>
        <strain evidence="4">JCM 18324</strain>
    </source>
</reference>
<dbReference type="Gene3D" id="3.40.50.150">
    <property type="entry name" value="Vaccinia Virus protein VP39"/>
    <property type="match status" value="1"/>
</dbReference>
<sequence>MTRTREQQAPVDPARQEEFAGEVVDVLNKGVLALLVSVGHQTRLFDTMAALPPASSEDIAEAAGLHERYVREWLGGMVVGGFVEYDADSGHYTLPPEHAASLVEAAGTDNLAALMPYIALLGEVEQDVVRCFREGGGVPYSRYPRFQALQAAETARVYDEALVDTIVPLVPGLTERLRAGVSALDVGTGHGRAPLVLAEAFPESTFHGIDRSEEGVARARAEAERRGVRNVGYTVADSAGFTGSYDLVTAFDVIHDLAEPAGTLALVARSLREGGTFLMGDMDASSNLEENIGHPFGPALFGFSVFYCMTTSLGTGGAGLGTVWGRQTALRMLDEAGFGPVDIRSVEGDPLNVYYVTGPRAAA</sequence>
<gene>
    <name evidence="3" type="ORF">GCM10023329_48510</name>
</gene>
<dbReference type="InterPro" id="IPR053173">
    <property type="entry name" value="SAM-binding_MTase"/>
</dbReference>
<keyword evidence="3" id="KW-0808">Transferase</keyword>
<dbReference type="InterPro" id="IPR036390">
    <property type="entry name" value="WH_DNA-bd_sf"/>
</dbReference>
<keyword evidence="3" id="KW-0489">Methyltransferase</keyword>
<feature type="domain" description="Methyltransferase" evidence="1">
    <location>
        <begin position="179"/>
        <end position="291"/>
    </location>
</feature>
<evidence type="ECO:0000259" key="2">
    <source>
        <dbReference type="Pfam" id="PF21320"/>
    </source>
</evidence>
<protein>
    <submittedName>
        <fullName evidence="3">Class I SAM-dependent methyltransferase</fullName>
    </submittedName>
</protein>
<dbReference type="PANTHER" id="PTHR45128:SF1">
    <property type="entry name" value="S-ADENOSYLMETHIONINE-DEPENDENT METHYLTRANSFERASE RV2258C"/>
    <property type="match status" value="1"/>
</dbReference>
<dbReference type="GO" id="GO:0032259">
    <property type="term" value="P:methylation"/>
    <property type="evidence" value="ECO:0007669"/>
    <property type="project" value="UniProtKB-KW"/>
</dbReference>
<feature type="domain" description="S-adenosylmethionine-dependent methyltransferase Rv2258c-like winged HTH" evidence="2">
    <location>
        <begin position="31"/>
        <end position="102"/>
    </location>
</feature>
<organism evidence="3 4">
    <name type="scientific">Streptomyces sanyensis</name>
    <dbReference type="NCBI Taxonomy" id="568869"/>
    <lineage>
        <taxon>Bacteria</taxon>
        <taxon>Bacillati</taxon>
        <taxon>Actinomycetota</taxon>
        <taxon>Actinomycetes</taxon>
        <taxon>Kitasatosporales</taxon>
        <taxon>Streptomycetaceae</taxon>
        <taxon>Streptomyces</taxon>
    </lineage>
</organism>
<keyword evidence="4" id="KW-1185">Reference proteome</keyword>
<dbReference type="InterPro" id="IPR025714">
    <property type="entry name" value="Methyltranfer_dom"/>
</dbReference>
<name>A0ABP9B6A9_9ACTN</name>
<dbReference type="GO" id="GO:0008168">
    <property type="term" value="F:methyltransferase activity"/>
    <property type="evidence" value="ECO:0007669"/>
    <property type="project" value="UniProtKB-KW"/>
</dbReference>
<dbReference type="InterPro" id="IPR048711">
    <property type="entry name" value="WHD_Rv2258c"/>
</dbReference>
<dbReference type="EMBL" id="BAABJV010000017">
    <property type="protein sequence ID" value="GAA4791045.1"/>
    <property type="molecule type" value="Genomic_DNA"/>
</dbReference>
<dbReference type="Proteomes" id="UP001501147">
    <property type="component" value="Unassembled WGS sequence"/>
</dbReference>
<dbReference type="InterPro" id="IPR029063">
    <property type="entry name" value="SAM-dependent_MTases_sf"/>
</dbReference>
<dbReference type="SUPFAM" id="SSF46785">
    <property type="entry name" value="Winged helix' DNA-binding domain"/>
    <property type="match status" value="1"/>
</dbReference>
<proteinExistence type="predicted"/>
<dbReference type="Gene3D" id="1.10.10.10">
    <property type="entry name" value="Winged helix-like DNA-binding domain superfamily/Winged helix DNA-binding domain"/>
    <property type="match status" value="1"/>
</dbReference>
<accession>A0ABP9B6A9</accession>
<dbReference type="CDD" id="cd02440">
    <property type="entry name" value="AdoMet_MTases"/>
    <property type="match status" value="1"/>
</dbReference>
<dbReference type="Pfam" id="PF21320">
    <property type="entry name" value="WHD_Rv2258c"/>
    <property type="match status" value="1"/>
</dbReference>
<dbReference type="SUPFAM" id="SSF53335">
    <property type="entry name" value="S-adenosyl-L-methionine-dependent methyltransferases"/>
    <property type="match status" value="1"/>
</dbReference>
<dbReference type="Pfam" id="PF13847">
    <property type="entry name" value="Methyltransf_31"/>
    <property type="match status" value="1"/>
</dbReference>